<proteinExistence type="predicted"/>
<protein>
    <submittedName>
        <fullName evidence="4">Ribosomal protein S18 acetylase RimI</fullName>
    </submittedName>
</protein>
<evidence type="ECO:0000256" key="2">
    <source>
        <dbReference type="ARBA" id="ARBA00023315"/>
    </source>
</evidence>
<evidence type="ECO:0000256" key="1">
    <source>
        <dbReference type="ARBA" id="ARBA00022679"/>
    </source>
</evidence>
<dbReference type="InterPro" id="IPR016181">
    <property type="entry name" value="Acyl_CoA_acyltransferase"/>
</dbReference>
<dbReference type="GO" id="GO:0005840">
    <property type="term" value="C:ribosome"/>
    <property type="evidence" value="ECO:0007669"/>
    <property type="project" value="UniProtKB-KW"/>
</dbReference>
<evidence type="ECO:0000259" key="3">
    <source>
        <dbReference type="PROSITE" id="PS51186"/>
    </source>
</evidence>
<dbReference type="OrthoDB" id="794462at2"/>
<dbReference type="Proteomes" id="UP000184079">
    <property type="component" value="Unassembled WGS sequence"/>
</dbReference>
<sequence length="159" mass="17798">MNLSIRKMEEADIESVQQVAVTSWHATYEGIIPKGTRDTFLVGAYSEDMLLRRLKGSHFFVAVVDAKVIGFANFSPVTDKGTMELAAIYILPEYQGLGAGTALLEAGKQINRNAAIYIQVEKENKQGTRFYEHKGFKKVEEFTEDFAGQQLQTVRMVLS</sequence>
<keyword evidence="4" id="KW-0687">Ribonucleoprotein</keyword>
<keyword evidence="4" id="KW-0689">Ribosomal protein</keyword>
<dbReference type="GO" id="GO:0016747">
    <property type="term" value="F:acyltransferase activity, transferring groups other than amino-acyl groups"/>
    <property type="evidence" value="ECO:0007669"/>
    <property type="project" value="InterPro"/>
</dbReference>
<feature type="domain" description="N-acetyltransferase" evidence="3">
    <location>
        <begin position="3"/>
        <end position="159"/>
    </location>
</feature>
<dbReference type="EMBL" id="FQXD01000008">
    <property type="protein sequence ID" value="SHH50760.1"/>
    <property type="molecule type" value="Genomic_DNA"/>
</dbReference>
<dbReference type="InterPro" id="IPR050832">
    <property type="entry name" value="Bact_Acetyltransf"/>
</dbReference>
<dbReference type="SUPFAM" id="SSF55729">
    <property type="entry name" value="Acyl-CoA N-acyltransferases (Nat)"/>
    <property type="match status" value="1"/>
</dbReference>
<accession>A0A1M5TJD7</accession>
<dbReference type="CDD" id="cd04301">
    <property type="entry name" value="NAT_SF"/>
    <property type="match status" value="1"/>
</dbReference>
<dbReference type="Gene3D" id="3.40.630.30">
    <property type="match status" value="1"/>
</dbReference>
<name>A0A1M5TJD7_9BACI</name>
<dbReference type="PROSITE" id="PS51186">
    <property type="entry name" value="GNAT"/>
    <property type="match status" value="1"/>
</dbReference>
<keyword evidence="1" id="KW-0808">Transferase</keyword>
<dbReference type="Pfam" id="PF00583">
    <property type="entry name" value="Acetyltransf_1"/>
    <property type="match status" value="1"/>
</dbReference>
<keyword evidence="2" id="KW-0012">Acyltransferase</keyword>
<dbReference type="PANTHER" id="PTHR43877">
    <property type="entry name" value="AMINOALKYLPHOSPHONATE N-ACETYLTRANSFERASE-RELATED-RELATED"/>
    <property type="match status" value="1"/>
</dbReference>
<evidence type="ECO:0000313" key="4">
    <source>
        <dbReference type="EMBL" id="SHH50760.1"/>
    </source>
</evidence>
<dbReference type="InterPro" id="IPR000182">
    <property type="entry name" value="GNAT_dom"/>
</dbReference>
<evidence type="ECO:0000313" key="5">
    <source>
        <dbReference type="Proteomes" id="UP000184079"/>
    </source>
</evidence>
<dbReference type="AlphaFoldDB" id="A0A1M5TJD7"/>
<dbReference type="PANTHER" id="PTHR43877:SF2">
    <property type="entry name" value="AMINOALKYLPHOSPHONATE N-ACETYLTRANSFERASE-RELATED"/>
    <property type="match status" value="1"/>
</dbReference>
<gene>
    <name evidence="4" type="ORF">SAMN05421807_10829</name>
</gene>
<organism evidence="4 5">
    <name type="scientific">Virgibacillus chiguensis</name>
    <dbReference type="NCBI Taxonomy" id="411959"/>
    <lineage>
        <taxon>Bacteria</taxon>
        <taxon>Bacillati</taxon>
        <taxon>Bacillota</taxon>
        <taxon>Bacilli</taxon>
        <taxon>Bacillales</taxon>
        <taxon>Bacillaceae</taxon>
        <taxon>Virgibacillus</taxon>
    </lineage>
</organism>
<dbReference type="RefSeq" id="WP_073008559.1">
    <property type="nucleotide sequence ID" value="NZ_FQXD01000008.1"/>
</dbReference>
<keyword evidence="5" id="KW-1185">Reference proteome</keyword>
<reference evidence="5" key="1">
    <citation type="submission" date="2016-11" db="EMBL/GenBank/DDBJ databases">
        <authorList>
            <person name="Varghese N."/>
            <person name="Submissions S."/>
        </authorList>
    </citation>
    <scope>NUCLEOTIDE SEQUENCE [LARGE SCALE GENOMIC DNA]</scope>
    <source>
        <strain evidence="5">CGMCC 1.6496</strain>
    </source>
</reference>